<keyword evidence="5 6" id="KW-0472">Membrane</keyword>
<feature type="transmembrane region" description="Helical" evidence="6">
    <location>
        <begin position="357"/>
        <end position="381"/>
    </location>
</feature>
<evidence type="ECO:0000256" key="4">
    <source>
        <dbReference type="ARBA" id="ARBA00022989"/>
    </source>
</evidence>
<dbReference type="PANTHER" id="PTHR30287:SF2">
    <property type="entry name" value="BLL1001 PROTEIN"/>
    <property type="match status" value="1"/>
</dbReference>
<gene>
    <name evidence="8" type="ORF">GC106_46790</name>
</gene>
<evidence type="ECO:0000256" key="6">
    <source>
        <dbReference type="SAM" id="Phobius"/>
    </source>
</evidence>
<feature type="transmembrane region" description="Helical" evidence="6">
    <location>
        <begin position="309"/>
        <end position="337"/>
    </location>
</feature>
<dbReference type="PANTHER" id="PTHR30287">
    <property type="entry name" value="MEMBRANE COMPONENT OF PREDICTED ABC SUPERFAMILY METABOLITE UPTAKE TRANSPORTER"/>
    <property type="match status" value="1"/>
</dbReference>
<dbReference type="Pfam" id="PF02687">
    <property type="entry name" value="FtsX"/>
    <property type="match status" value="2"/>
</dbReference>
<keyword evidence="4 6" id="KW-1133">Transmembrane helix</keyword>
<keyword evidence="2" id="KW-1003">Cell membrane</keyword>
<reference evidence="8 9" key="1">
    <citation type="submission" date="2020-01" db="EMBL/GenBank/DDBJ databases">
        <title>Kibdelosporangium persica a novel Actinomycetes from a hot desert in Iran.</title>
        <authorList>
            <person name="Safaei N."/>
            <person name="Zaburannyi N."/>
            <person name="Mueller R."/>
            <person name="Wink J."/>
        </authorList>
    </citation>
    <scope>NUCLEOTIDE SEQUENCE [LARGE SCALE GENOMIC DNA]</scope>
    <source>
        <strain evidence="8 9">4NS15</strain>
    </source>
</reference>
<name>A0ABX2F8H2_9PSEU</name>
<feature type="transmembrane region" description="Helical" evidence="6">
    <location>
        <begin position="265"/>
        <end position="288"/>
    </location>
</feature>
<keyword evidence="9" id="KW-1185">Reference proteome</keyword>
<comment type="subcellular location">
    <subcellularLocation>
        <location evidence="1">Cell membrane</location>
        <topology evidence="1">Multi-pass membrane protein</topology>
    </subcellularLocation>
</comment>
<accession>A0ABX2F8H2</accession>
<evidence type="ECO:0000259" key="7">
    <source>
        <dbReference type="Pfam" id="PF02687"/>
    </source>
</evidence>
<comment type="caution">
    <text evidence="8">The sequence shown here is derived from an EMBL/GenBank/DDBJ whole genome shotgun (WGS) entry which is preliminary data.</text>
</comment>
<evidence type="ECO:0000256" key="1">
    <source>
        <dbReference type="ARBA" id="ARBA00004651"/>
    </source>
</evidence>
<dbReference type="InterPro" id="IPR038766">
    <property type="entry name" value="Membrane_comp_ABC_pdt"/>
</dbReference>
<dbReference type="EMBL" id="JAAATY010000014">
    <property type="protein sequence ID" value="NRN67439.1"/>
    <property type="molecule type" value="Genomic_DNA"/>
</dbReference>
<organism evidence="8 9">
    <name type="scientific">Kibdelosporangium persicum</name>
    <dbReference type="NCBI Taxonomy" id="2698649"/>
    <lineage>
        <taxon>Bacteria</taxon>
        <taxon>Bacillati</taxon>
        <taxon>Actinomycetota</taxon>
        <taxon>Actinomycetes</taxon>
        <taxon>Pseudonocardiales</taxon>
        <taxon>Pseudonocardiaceae</taxon>
        <taxon>Kibdelosporangium</taxon>
    </lineage>
</organism>
<feature type="transmembrane region" description="Helical" evidence="6">
    <location>
        <begin position="475"/>
        <end position="500"/>
    </location>
</feature>
<feature type="transmembrane region" description="Helical" evidence="6">
    <location>
        <begin position="430"/>
        <end position="449"/>
    </location>
</feature>
<proteinExistence type="predicted"/>
<evidence type="ECO:0000256" key="5">
    <source>
        <dbReference type="ARBA" id="ARBA00023136"/>
    </source>
</evidence>
<sequence length="598" mass="61648">MAGRLLLVCRVLVRDLRRRPTETVLLLIAITAATGTLTLGLALNEIATQPYQQTRTATAGPDVVAAPRATGPDALAALAPLTTAAGVTAHSGPYPVAFLVLTAHGKTAHAVVEGRDNAPAPLDRPAVTDGTWVRPGGVVLERAFADALGVHTGDTVSVDGRALRVLGTAVTAARTTYPYAGWTSPDSALTERGGLVWVDRGDIAALAGEQPLSYTLNLKLADPEASTAFVDTATTSPRRTVHGGELTTWQDIAEADGRPVAQAQAVLLVGSWLLTVLAIAGVTGVVAVRVSGQRRRVGLLKAVGAGPAMVAVVHLAEYLVIGLAAAGTGLAAGLLAAPTLIQPSAGLLGSVNTQPPALYMVVAATTLALTIAVAATLAPVVRAAATSTVHALADAATPPRRRRWRIWLSRRLPAALLIGIRINARRPRRARLVTMNTLITTTVLVAMLMNHAQDKPFDLGYSELVDPRAERTDQAMLVLTVVLCVLALLNAAVNTWTAVLDARRPLAVARTLGATPAQAGVGLAVAQLLPAVPGVAAGIPAGLGLYTVASRGGIQYPPDSWLLATALGVLLAITALTAIPAMAIAQRPVADTLRSTPT</sequence>
<evidence type="ECO:0000313" key="8">
    <source>
        <dbReference type="EMBL" id="NRN67439.1"/>
    </source>
</evidence>
<keyword evidence="3 6" id="KW-0812">Transmembrane</keyword>
<evidence type="ECO:0000256" key="2">
    <source>
        <dbReference type="ARBA" id="ARBA00022475"/>
    </source>
</evidence>
<dbReference type="Proteomes" id="UP000763557">
    <property type="component" value="Unassembled WGS sequence"/>
</dbReference>
<evidence type="ECO:0000256" key="3">
    <source>
        <dbReference type="ARBA" id="ARBA00022692"/>
    </source>
</evidence>
<feature type="domain" description="ABC3 transporter permease C-terminal" evidence="7">
    <location>
        <begin position="478"/>
        <end position="584"/>
    </location>
</feature>
<feature type="domain" description="ABC3 transporter permease C-terminal" evidence="7">
    <location>
        <begin position="270"/>
        <end position="385"/>
    </location>
</feature>
<feature type="transmembrane region" description="Helical" evidence="6">
    <location>
        <begin position="521"/>
        <end position="549"/>
    </location>
</feature>
<protein>
    <submittedName>
        <fullName evidence="8">Acidobacterial duplicated orphan permease</fullName>
    </submittedName>
</protein>
<feature type="transmembrane region" description="Helical" evidence="6">
    <location>
        <begin position="24"/>
        <end position="43"/>
    </location>
</feature>
<evidence type="ECO:0000313" key="9">
    <source>
        <dbReference type="Proteomes" id="UP000763557"/>
    </source>
</evidence>
<feature type="transmembrane region" description="Helical" evidence="6">
    <location>
        <begin position="561"/>
        <end position="585"/>
    </location>
</feature>
<dbReference type="InterPro" id="IPR003838">
    <property type="entry name" value="ABC3_permease_C"/>
</dbReference>
<dbReference type="RefSeq" id="WP_173135272.1">
    <property type="nucleotide sequence ID" value="NZ_CBCSGW010000002.1"/>
</dbReference>